<dbReference type="GO" id="GO:0006313">
    <property type="term" value="P:DNA transposition"/>
    <property type="evidence" value="ECO:0007669"/>
    <property type="project" value="InterPro"/>
</dbReference>
<dbReference type="EMBL" id="CP054491">
    <property type="protein sequence ID" value="QKQ25533.1"/>
    <property type="molecule type" value="Genomic_DNA"/>
</dbReference>
<name>A0A6N0HT26_9GAMM</name>
<dbReference type="SUPFAM" id="SSF143422">
    <property type="entry name" value="Transposase IS200-like"/>
    <property type="match status" value="1"/>
</dbReference>
<dbReference type="AlphaFoldDB" id="A0A6N0HT26"/>
<evidence type="ECO:0000313" key="1">
    <source>
        <dbReference type="EMBL" id="QKQ25533.1"/>
    </source>
</evidence>
<proteinExistence type="predicted"/>
<dbReference type="Proteomes" id="UP000509658">
    <property type="component" value="Chromosome"/>
</dbReference>
<sequence>MPETIRNFVPCGCYFFTVTLADRSSSLLTGHIDRLRDAVCYVKLCHPFTIDAWVVLPEHLHAMESFRRAM</sequence>
<dbReference type="KEGG" id="rev:HUE57_03890"/>
<evidence type="ECO:0000313" key="2">
    <source>
        <dbReference type="Proteomes" id="UP000509658"/>
    </source>
</evidence>
<dbReference type="Gene3D" id="3.30.70.1290">
    <property type="entry name" value="Transposase IS200-like"/>
    <property type="match status" value="1"/>
</dbReference>
<accession>A0A6N0HT26</accession>
<organism evidence="1 2">
    <name type="scientific">Candidatus Reidiella endopervernicosa</name>
    <dbReference type="NCBI Taxonomy" id="2738883"/>
    <lineage>
        <taxon>Bacteria</taxon>
        <taxon>Pseudomonadati</taxon>
        <taxon>Pseudomonadota</taxon>
        <taxon>Gammaproteobacteria</taxon>
        <taxon>Candidatus Reidiella</taxon>
    </lineage>
</organism>
<reference evidence="1 2" key="1">
    <citation type="submission" date="2020-05" db="EMBL/GenBank/DDBJ databases">
        <title>Horizontal transmission and recombination maintain forever young bacterial symbiont genomes.</title>
        <authorList>
            <person name="Russell S.L."/>
            <person name="Pepper-Tunick E."/>
            <person name="Svedberg J."/>
            <person name="Byrne A."/>
            <person name="Ruelas Castillo J."/>
            <person name="Vollmers C."/>
            <person name="Beinart R.A."/>
            <person name="Corbett-Detig R."/>
        </authorList>
    </citation>
    <scope>NUCLEOTIDE SEQUENCE [LARGE SCALE GENOMIC DNA]</scope>
    <source>
        <strain evidence="1">Santa_Monica_outfall</strain>
    </source>
</reference>
<dbReference type="GO" id="GO:0004803">
    <property type="term" value="F:transposase activity"/>
    <property type="evidence" value="ECO:0007669"/>
    <property type="project" value="InterPro"/>
</dbReference>
<protein>
    <recommendedName>
        <fullName evidence="3">Transposase</fullName>
    </recommendedName>
</protein>
<keyword evidence="2" id="KW-1185">Reference proteome</keyword>
<dbReference type="InterPro" id="IPR036515">
    <property type="entry name" value="Transposase_17_sf"/>
</dbReference>
<dbReference type="GO" id="GO:0003677">
    <property type="term" value="F:DNA binding"/>
    <property type="evidence" value="ECO:0007669"/>
    <property type="project" value="InterPro"/>
</dbReference>
<evidence type="ECO:0008006" key="3">
    <source>
        <dbReference type="Google" id="ProtNLM"/>
    </source>
</evidence>
<gene>
    <name evidence="1" type="ORF">HUE57_03890</name>
</gene>